<dbReference type="Pfam" id="PF13160">
    <property type="entry name" value="DUF3995"/>
    <property type="match status" value="1"/>
</dbReference>
<keyword evidence="1" id="KW-0812">Transmembrane</keyword>
<name>A0A918MXJ0_9ACTN</name>
<reference evidence="2" key="2">
    <citation type="submission" date="2020-09" db="EMBL/GenBank/DDBJ databases">
        <authorList>
            <person name="Sun Q."/>
            <person name="Ohkuma M."/>
        </authorList>
    </citation>
    <scope>NUCLEOTIDE SEQUENCE</scope>
    <source>
        <strain evidence="2">JCM 4490</strain>
    </source>
</reference>
<evidence type="ECO:0000313" key="2">
    <source>
        <dbReference type="EMBL" id="GGW81732.1"/>
    </source>
</evidence>
<proteinExistence type="predicted"/>
<gene>
    <name evidence="2" type="ORF">GCM10010503_68790</name>
</gene>
<dbReference type="AlphaFoldDB" id="A0A918MXJ0"/>
<organism evidence="2 3">
    <name type="scientific">Streptomyces lucensis JCM 4490</name>
    <dbReference type="NCBI Taxonomy" id="1306176"/>
    <lineage>
        <taxon>Bacteria</taxon>
        <taxon>Bacillati</taxon>
        <taxon>Actinomycetota</taxon>
        <taxon>Actinomycetes</taxon>
        <taxon>Kitasatosporales</taxon>
        <taxon>Streptomycetaceae</taxon>
        <taxon>Streptomyces</taxon>
    </lineage>
</organism>
<keyword evidence="1" id="KW-0472">Membrane</keyword>
<feature type="transmembrane region" description="Helical" evidence="1">
    <location>
        <begin position="26"/>
        <end position="46"/>
    </location>
</feature>
<feature type="transmembrane region" description="Helical" evidence="1">
    <location>
        <begin position="155"/>
        <end position="176"/>
    </location>
</feature>
<evidence type="ECO:0000256" key="1">
    <source>
        <dbReference type="SAM" id="Phobius"/>
    </source>
</evidence>
<dbReference type="RefSeq" id="WP_190019331.1">
    <property type="nucleotide sequence ID" value="NZ_BMUE01000028.1"/>
</dbReference>
<evidence type="ECO:0008006" key="4">
    <source>
        <dbReference type="Google" id="ProtNLM"/>
    </source>
</evidence>
<dbReference type="InterPro" id="IPR025058">
    <property type="entry name" value="DUF3995"/>
</dbReference>
<keyword evidence="3" id="KW-1185">Reference proteome</keyword>
<feature type="transmembrane region" description="Helical" evidence="1">
    <location>
        <begin position="68"/>
        <end position="87"/>
    </location>
</feature>
<accession>A0A918MXJ0</accession>
<comment type="caution">
    <text evidence="2">The sequence shown here is derived from an EMBL/GenBank/DDBJ whole genome shotgun (WGS) entry which is preliminary data.</text>
</comment>
<dbReference type="EMBL" id="BMUE01000028">
    <property type="protein sequence ID" value="GGW81732.1"/>
    <property type="molecule type" value="Genomic_DNA"/>
</dbReference>
<sequence>MESTPKRRAVRADARTSGPGSQFRRVALAAFSWAIVFTAFHLYWFAGGRFGLGDDPDMIPETRTTEDYVWSFAITSMFVVGIVLPLALTRPLGRRIPRWITACCLWIGAALLVVRGGAGLLDTALRETGWADRGLTGLTYQQITGDAHPSLTTKVSGSCIDAYFVLGGLLYGRAALLHRRQARDRGVVRRAAPSRSSRGR</sequence>
<protein>
    <recommendedName>
        <fullName evidence="4">DUF3995 domain-containing protein</fullName>
    </recommendedName>
</protein>
<evidence type="ECO:0000313" key="3">
    <source>
        <dbReference type="Proteomes" id="UP000620224"/>
    </source>
</evidence>
<keyword evidence="1" id="KW-1133">Transmembrane helix</keyword>
<feature type="transmembrane region" description="Helical" evidence="1">
    <location>
        <begin position="99"/>
        <end position="118"/>
    </location>
</feature>
<reference evidence="2" key="1">
    <citation type="journal article" date="2014" name="Int. J. Syst. Evol. Microbiol.">
        <title>Complete genome sequence of Corynebacterium casei LMG S-19264T (=DSM 44701T), isolated from a smear-ripened cheese.</title>
        <authorList>
            <consortium name="US DOE Joint Genome Institute (JGI-PGF)"/>
            <person name="Walter F."/>
            <person name="Albersmeier A."/>
            <person name="Kalinowski J."/>
            <person name="Ruckert C."/>
        </authorList>
    </citation>
    <scope>NUCLEOTIDE SEQUENCE</scope>
    <source>
        <strain evidence="2">JCM 4490</strain>
    </source>
</reference>
<dbReference type="Proteomes" id="UP000620224">
    <property type="component" value="Unassembled WGS sequence"/>
</dbReference>